<accession>A0A1L8DQX3</accession>
<evidence type="ECO:0000256" key="2">
    <source>
        <dbReference type="SAM" id="SignalP"/>
    </source>
</evidence>
<feature type="signal peptide" evidence="2">
    <location>
        <begin position="1"/>
        <end position="22"/>
    </location>
</feature>
<feature type="compositionally biased region" description="Basic and acidic residues" evidence="1">
    <location>
        <begin position="290"/>
        <end position="303"/>
    </location>
</feature>
<keyword evidence="2" id="KW-0732">Signal</keyword>
<name>A0A1L8DQX3_9DIPT</name>
<organism evidence="3">
    <name type="scientific">Nyssomyia neivai</name>
    <dbReference type="NCBI Taxonomy" id="330878"/>
    <lineage>
        <taxon>Eukaryota</taxon>
        <taxon>Metazoa</taxon>
        <taxon>Ecdysozoa</taxon>
        <taxon>Arthropoda</taxon>
        <taxon>Hexapoda</taxon>
        <taxon>Insecta</taxon>
        <taxon>Pterygota</taxon>
        <taxon>Neoptera</taxon>
        <taxon>Endopterygota</taxon>
        <taxon>Diptera</taxon>
        <taxon>Nematocera</taxon>
        <taxon>Psychodoidea</taxon>
        <taxon>Psychodidae</taxon>
        <taxon>Nyssomyia</taxon>
    </lineage>
</organism>
<protein>
    <recommendedName>
        <fullName evidence="4">56.6 kDa salivary protein</fullName>
    </recommendedName>
</protein>
<feature type="chain" id="PRO_5012928068" description="56.6 kDa salivary protein" evidence="2">
    <location>
        <begin position="23"/>
        <end position="632"/>
    </location>
</feature>
<sequence length="632" mass="71603">MKFLITLGLPFLLHVITHKSLSFSLPRISSNIYDEYTFNKGGSFWPKTFKLNNKNSEFQPLHEYEEYSYDEPKMQDFSEYSYNMESNNFDNENEKNENLRESVDLLSKPLKENKETSFEDYAAQGLDNNSNDHSTNEENYENENLEEPFELLSEESNENEEPIFEDNEAEGLDNNSDDHSTNEENYENENLEEPFELLSEESNENEEPIFEENEAEGLDNNSDDHSTNEENYENEKLEEPLDNNQIADDDSLEDRGIFFYLANFNIALAVKRVFYEIVDGTVKELYEKASESTEDASEAHDTPTSENSEEYIRRKRSLGDFIGDSLTHATTDLASLVKKPFKQVSQQSTSNNEIALPQLSDNTPNPLGNLMAMPELIEEFLIATKRVFKEISHSANEIKNAANGLLQATKTDSITAKLYAAREAQQIIHKEVKKAQYAFNVVNETLHQIGIASQTDEGQFTSSECLQTFADIPGLLNVGKICLVDKLNEGHAIINSTMENLAVAASVPGDVSDEITKCNNKENNIMGQFICYTTIPLMLKEDEILLPIEFVKRITETSQYFATLREDLIICGIRTLVSIAEKGEKCAAELIVFYRDLALRSANATEAYNADTQSRLSPLNVLSSTMSNFLGH</sequence>
<evidence type="ECO:0000256" key="1">
    <source>
        <dbReference type="SAM" id="MobiDB-lite"/>
    </source>
</evidence>
<feature type="compositionally biased region" description="Basic and acidic residues" evidence="1">
    <location>
        <begin position="222"/>
        <end position="238"/>
    </location>
</feature>
<evidence type="ECO:0008006" key="4">
    <source>
        <dbReference type="Google" id="ProtNLM"/>
    </source>
</evidence>
<proteinExistence type="predicted"/>
<evidence type="ECO:0000313" key="3">
    <source>
        <dbReference type="EMBL" id="JAV08876.1"/>
    </source>
</evidence>
<dbReference type="AlphaFoldDB" id="A0A1L8DQX3"/>
<reference evidence="3" key="1">
    <citation type="submission" date="2016-12" db="EMBL/GenBank/DDBJ databases">
        <title>An insight into the sialome and mialome of the sand fly, Nyssomyia neivai.</title>
        <authorList>
            <person name="Sebastian V."/>
            <person name="Goulart T.M."/>
            <person name="Oliveira W."/>
            <person name="Calvo E."/>
            <person name="Oliveira L.F."/>
            <person name="Pinto M.C."/>
            <person name="Rosselino A.M."/>
            <person name="Ribeiro J.M."/>
        </authorList>
    </citation>
    <scope>NUCLEOTIDE SEQUENCE</scope>
</reference>
<feature type="region of interest" description="Disordered" evidence="1">
    <location>
        <begin position="122"/>
        <end position="144"/>
    </location>
</feature>
<feature type="compositionally biased region" description="Acidic residues" evidence="1">
    <location>
        <begin position="184"/>
        <end position="217"/>
    </location>
</feature>
<feature type="region of interest" description="Disordered" evidence="1">
    <location>
        <begin position="167"/>
        <end position="238"/>
    </location>
</feature>
<feature type="region of interest" description="Disordered" evidence="1">
    <location>
        <begin position="290"/>
        <end position="310"/>
    </location>
</feature>
<dbReference type="EMBL" id="GFDF01005208">
    <property type="protein sequence ID" value="JAV08876.1"/>
    <property type="molecule type" value="Transcribed_RNA"/>
</dbReference>